<dbReference type="CDD" id="cd01949">
    <property type="entry name" value="GGDEF"/>
    <property type="match status" value="1"/>
</dbReference>
<dbReference type="InterPro" id="IPR052155">
    <property type="entry name" value="Biofilm_reg_signaling"/>
</dbReference>
<keyword evidence="3 6" id="KW-0812">Transmembrane</keyword>
<evidence type="ECO:0000256" key="2">
    <source>
        <dbReference type="ARBA" id="ARBA00022475"/>
    </source>
</evidence>
<comment type="caution">
    <text evidence="10">The sequence shown here is derived from an EMBL/GenBank/DDBJ whole genome shotgun (WGS) entry which is preliminary data.</text>
</comment>
<organism evidence="10 11">
    <name type="scientific">Hydrogenophaga atypica</name>
    <dbReference type="NCBI Taxonomy" id="249409"/>
    <lineage>
        <taxon>Bacteria</taxon>
        <taxon>Pseudomonadati</taxon>
        <taxon>Pseudomonadota</taxon>
        <taxon>Betaproteobacteria</taxon>
        <taxon>Burkholderiales</taxon>
        <taxon>Comamonadaceae</taxon>
        <taxon>Hydrogenophaga</taxon>
    </lineage>
</organism>
<dbReference type="InterPro" id="IPR001633">
    <property type="entry name" value="EAL_dom"/>
</dbReference>
<dbReference type="InterPro" id="IPR042240">
    <property type="entry name" value="CHASE_sf"/>
</dbReference>
<evidence type="ECO:0000259" key="8">
    <source>
        <dbReference type="PROSITE" id="PS50883"/>
    </source>
</evidence>
<evidence type="ECO:0000313" key="10">
    <source>
        <dbReference type="EMBL" id="MFC7407917.1"/>
    </source>
</evidence>
<evidence type="ECO:0000259" key="7">
    <source>
        <dbReference type="PROSITE" id="PS50839"/>
    </source>
</evidence>
<gene>
    <name evidence="10" type="ORF">ACFQPB_03520</name>
</gene>
<evidence type="ECO:0000256" key="3">
    <source>
        <dbReference type="ARBA" id="ARBA00022692"/>
    </source>
</evidence>
<dbReference type="InterPro" id="IPR000160">
    <property type="entry name" value="GGDEF_dom"/>
</dbReference>
<dbReference type="SMART" id="SM00052">
    <property type="entry name" value="EAL"/>
    <property type="match status" value="1"/>
</dbReference>
<dbReference type="SMART" id="SM01079">
    <property type="entry name" value="CHASE"/>
    <property type="match status" value="1"/>
</dbReference>
<evidence type="ECO:0000259" key="9">
    <source>
        <dbReference type="PROSITE" id="PS50887"/>
    </source>
</evidence>
<feature type="domain" description="GGDEF" evidence="9">
    <location>
        <begin position="561"/>
        <end position="694"/>
    </location>
</feature>
<keyword evidence="4 6" id="KW-1133">Transmembrane helix</keyword>
<reference evidence="11" key="1">
    <citation type="journal article" date="2019" name="Int. J. Syst. Evol. Microbiol.">
        <title>The Global Catalogue of Microorganisms (GCM) 10K type strain sequencing project: providing services to taxonomists for standard genome sequencing and annotation.</title>
        <authorList>
            <consortium name="The Broad Institute Genomics Platform"/>
            <consortium name="The Broad Institute Genome Sequencing Center for Infectious Disease"/>
            <person name="Wu L."/>
            <person name="Ma J."/>
        </authorList>
    </citation>
    <scope>NUCLEOTIDE SEQUENCE [LARGE SCALE GENOMIC DNA]</scope>
    <source>
        <strain evidence="11">CGMCC 1.12371</strain>
    </source>
</reference>
<evidence type="ECO:0000256" key="5">
    <source>
        <dbReference type="ARBA" id="ARBA00023136"/>
    </source>
</evidence>
<dbReference type="InterPro" id="IPR006189">
    <property type="entry name" value="CHASE_dom"/>
</dbReference>
<dbReference type="Pfam" id="PF05231">
    <property type="entry name" value="MASE1"/>
    <property type="match status" value="1"/>
</dbReference>
<keyword evidence="11" id="KW-1185">Reference proteome</keyword>
<feature type="transmembrane region" description="Helical" evidence="6">
    <location>
        <begin position="479"/>
        <end position="502"/>
    </location>
</feature>
<dbReference type="CDD" id="cd01948">
    <property type="entry name" value="EAL"/>
    <property type="match status" value="1"/>
</dbReference>
<accession>A0ABW2QIM7</accession>
<proteinExistence type="predicted"/>
<dbReference type="PANTHER" id="PTHR44757:SF2">
    <property type="entry name" value="BIOFILM ARCHITECTURE MAINTENANCE PROTEIN MBAA"/>
    <property type="match status" value="1"/>
</dbReference>
<dbReference type="NCBIfam" id="TIGR00254">
    <property type="entry name" value="GGDEF"/>
    <property type="match status" value="1"/>
</dbReference>
<dbReference type="Gene3D" id="3.30.70.270">
    <property type="match status" value="1"/>
</dbReference>
<feature type="transmembrane region" description="Helical" evidence="6">
    <location>
        <begin position="149"/>
        <end position="170"/>
    </location>
</feature>
<dbReference type="SUPFAM" id="SSF141868">
    <property type="entry name" value="EAL domain-like"/>
    <property type="match status" value="1"/>
</dbReference>
<keyword evidence="2" id="KW-1003">Cell membrane</keyword>
<dbReference type="InterPro" id="IPR043128">
    <property type="entry name" value="Rev_trsase/Diguanyl_cyclase"/>
</dbReference>
<dbReference type="PROSITE" id="PS50839">
    <property type="entry name" value="CHASE"/>
    <property type="match status" value="1"/>
</dbReference>
<feature type="domain" description="CHASE" evidence="7">
    <location>
        <begin position="260"/>
        <end position="413"/>
    </location>
</feature>
<feature type="domain" description="EAL" evidence="8">
    <location>
        <begin position="703"/>
        <end position="957"/>
    </location>
</feature>
<dbReference type="PROSITE" id="PS50887">
    <property type="entry name" value="GGDEF"/>
    <property type="match status" value="1"/>
</dbReference>
<dbReference type="Gene3D" id="3.30.450.350">
    <property type="entry name" value="CHASE domain"/>
    <property type="match status" value="1"/>
</dbReference>
<dbReference type="Pfam" id="PF00990">
    <property type="entry name" value="GGDEF"/>
    <property type="match status" value="1"/>
</dbReference>
<evidence type="ECO:0000256" key="6">
    <source>
        <dbReference type="SAM" id="Phobius"/>
    </source>
</evidence>
<dbReference type="Pfam" id="PF00563">
    <property type="entry name" value="EAL"/>
    <property type="match status" value="1"/>
</dbReference>
<feature type="transmembrane region" description="Helical" evidence="6">
    <location>
        <begin position="111"/>
        <end position="137"/>
    </location>
</feature>
<keyword evidence="5 6" id="KW-0472">Membrane</keyword>
<dbReference type="InterPro" id="IPR035919">
    <property type="entry name" value="EAL_sf"/>
</dbReference>
<evidence type="ECO:0000256" key="1">
    <source>
        <dbReference type="ARBA" id="ARBA00004651"/>
    </source>
</evidence>
<protein>
    <submittedName>
        <fullName evidence="10">EAL domain-containing protein</fullName>
    </submittedName>
</protein>
<dbReference type="InterPro" id="IPR029787">
    <property type="entry name" value="Nucleotide_cyclase"/>
</dbReference>
<dbReference type="Proteomes" id="UP001596501">
    <property type="component" value="Unassembled WGS sequence"/>
</dbReference>
<dbReference type="EMBL" id="JBHTCA010000002">
    <property type="protein sequence ID" value="MFC7407917.1"/>
    <property type="molecule type" value="Genomic_DNA"/>
</dbReference>
<dbReference type="SMART" id="SM00267">
    <property type="entry name" value="GGDEF"/>
    <property type="match status" value="1"/>
</dbReference>
<name>A0ABW2QIM7_9BURK</name>
<dbReference type="Pfam" id="PF03924">
    <property type="entry name" value="CHASE"/>
    <property type="match status" value="1"/>
</dbReference>
<dbReference type="RefSeq" id="WP_382219800.1">
    <property type="nucleotide sequence ID" value="NZ_JBHTCA010000002.1"/>
</dbReference>
<comment type="subcellular location">
    <subcellularLocation>
        <location evidence="1">Cell membrane</location>
        <topology evidence="1">Multi-pass membrane protein</topology>
    </subcellularLocation>
</comment>
<dbReference type="Gene3D" id="3.20.20.450">
    <property type="entry name" value="EAL domain"/>
    <property type="match status" value="1"/>
</dbReference>
<sequence>MPALALAYAALGWLSLRVTIAPDHVSLVFVPAGLAFVAALTWRRTGLVGVALGSLLLNGLTNGQSGGDVLNWNLLVTPPAAALQAGLSAWMVRRWVGYPNALDNPGRALALLALGGPVACLINASVSVPVLVALGVVPEPEAWFSWWNWWLGDALGVVLSTPLLLVLWGQPREAWVSRRTTVALPMLVAMALASATVYQVRDGEERALRDQFEVESRELARQLQRRLDAQSDSVMAVAKLMELASLTRPEDYREAVMPWLRRYSGTQNFGWSPRVTEAQRAQFEAEQRAAGRAHFSILGRDPQGATFPALPAADHLPITLVEPLETNRSVLGLDVLVLPATSEAVMATQISGRPEVTQAIRLVQETRQQRGVVMYQAVFHPRPDGRPYGELKGVVSAVFRMDDVLTAALGPVAPQRLQLCLIDPQGRAGNQRLVGAEGCELQAVAGRTMSMELPVRFSDRFWEFRLTEGPGYRAEQRSWTAWATVALGMGAVGMLGVFLVVITGHGRRTQLLVQQRTEELAGSNARLVQLAHFDPLTGLANRKHWMDQAQATLEAARRHGDRLGVMFIDLDRFKHVNDSLGHSAGDRLLGTVALRLRECLRSRDVLARLGGDEFVVLLPRLKERDGAAVAARKIMQLLVAPVFIDQHEVTVSASVGLACYPEDGDSIETLLRHADTAMYAAKDAGRNGWRFFSSEMNEHLSQRMFIETGLRRALAQGELFLQYQPQVDTRSGRLVGAEALVRWAHPERGLIAPDQFIAVAEDCGLIEPLGRWVFTEACRQLRAWEDEGLSGLQLAVNISALEFNRPGFLPQVRDILSASGVNPAQIELEITESLLMQSLPELSERLGELTALGLKLALDDFGTGYSSLGYLKRLPLSRLKIDKSFVAGVPGSPEGEAIIRASLSMAHDLGLDVVAEGVEAEDQRDFLLSHGCDRLQGYLIARPMGADAFGDWWRQHLHVHGKAMAPSP</sequence>
<evidence type="ECO:0000313" key="11">
    <source>
        <dbReference type="Proteomes" id="UP001596501"/>
    </source>
</evidence>
<dbReference type="InterPro" id="IPR007895">
    <property type="entry name" value="MASE1"/>
</dbReference>
<dbReference type="PANTHER" id="PTHR44757">
    <property type="entry name" value="DIGUANYLATE CYCLASE DGCP"/>
    <property type="match status" value="1"/>
</dbReference>
<dbReference type="PROSITE" id="PS50883">
    <property type="entry name" value="EAL"/>
    <property type="match status" value="1"/>
</dbReference>
<evidence type="ECO:0000256" key="4">
    <source>
        <dbReference type="ARBA" id="ARBA00022989"/>
    </source>
</evidence>
<dbReference type="SUPFAM" id="SSF55073">
    <property type="entry name" value="Nucleotide cyclase"/>
    <property type="match status" value="1"/>
</dbReference>